<keyword evidence="3 9" id="KW-0031">Aminopeptidase</keyword>
<protein>
    <recommendedName>
        <fullName evidence="10">M18 family aminopeptidase</fullName>
        <ecNumber evidence="10">3.4.11.-</ecNumber>
    </recommendedName>
</protein>
<evidence type="ECO:0000256" key="7">
    <source>
        <dbReference type="ARBA" id="ARBA00022833"/>
    </source>
</evidence>
<dbReference type="NCBIfam" id="NF002759">
    <property type="entry name" value="PRK02813.1"/>
    <property type="match status" value="1"/>
</dbReference>
<evidence type="ECO:0000256" key="8">
    <source>
        <dbReference type="ARBA" id="ARBA00023049"/>
    </source>
</evidence>
<keyword evidence="5 9" id="KW-0479">Metal-binding</keyword>
<dbReference type="Gene3D" id="2.30.250.10">
    <property type="entry name" value="Aminopeptidase i, Domain 2"/>
    <property type="match status" value="1"/>
</dbReference>
<dbReference type="AlphaFoldDB" id="A0A518ETJ2"/>
<dbReference type="Pfam" id="PF02127">
    <property type="entry name" value="Peptidase_M18"/>
    <property type="match status" value="1"/>
</dbReference>
<dbReference type="InterPro" id="IPR001948">
    <property type="entry name" value="Peptidase_M18"/>
</dbReference>
<dbReference type="Gene3D" id="3.40.630.10">
    <property type="entry name" value="Zn peptidases"/>
    <property type="match status" value="1"/>
</dbReference>
<dbReference type="GO" id="GO:0008237">
    <property type="term" value="F:metallopeptidase activity"/>
    <property type="evidence" value="ECO:0007669"/>
    <property type="project" value="UniProtKB-KW"/>
</dbReference>
<evidence type="ECO:0000256" key="9">
    <source>
        <dbReference type="RuleBase" id="RU004386"/>
    </source>
</evidence>
<dbReference type="SUPFAM" id="SSF101821">
    <property type="entry name" value="Aminopeptidase/glucanase lid domain"/>
    <property type="match status" value="1"/>
</dbReference>
<evidence type="ECO:0000256" key="3">
    <source>
        <dbReference type="ARBA" id="ARBA00022438"/>
    </source>
</evidence>
<organism evidence="11 12">
    <name type="scientific">Saltatorellus ferox</name>
    <dbReference type="NCBI Taxonomy" id="2528018"/>
    <lineage>
        <taxon>Bacteria</taxon>
        <taxon>Pseudomonadati</taxon>
        <taxon>Planctomycetota</taxon>
        <taxon>Planctomycetia</taxon>
        <taxon>Planctomycetia incertae sedis</taxon>
        <taxon>Saltatorellus</taxon>
    </lineage>
</organism>
<dbReference type="SUPFAM" id="SSF53187">
    <property type="entry name" value="Zn-dependent exopeptidases"/>
    <property type="match status" value="1"/>
</dbReference>
<dbReference type="OrthoDB" id="9764268at2"/>
<dbReference type="CDD" id="cd05658">
    <property type="entry name" value="M18_DAP"/>
    <property type="match status" value="1"/>
</dbReference>
<evidence type="ECO:0000256" key="4">
    <source>
        <dbReference type="ARBA" id="ARBA00022670"/>
    </source>
</evidence>
<reference evidence="11 12" key="1">
    <citation type="submission" date="2019-02" db="EMBL/GenBank/DDBJ databases">
        <title>Deep-cultivation of Planctomycetes and their phenomic and genomic characterization uncovers novel biology.</title>
        <authorList>
            <person name="Wiegand S."/>
            <person name="Jogler M."/>
            <person name="Boedeker C."/>
            <person name="Pinto D."/>
            <person name="Vollmers J."/>
            <person name="Rivas-Marin E."/>
            <person name="Kohn T."/>
            <person name="Peeters S.H."/>
            <person name="Heuer A."/>
            <person name="Rast P."/>
            <person name="Oberbeckmann S."/>
            <person name="Bunk B."/>
            <person name="Jeske O."/>
            <person name="Meyerdierks A."/>
            <person name="Storesund J.E."/>
            <person name="Kallscheuer N."/>
            <person name="Luecker S."/>
            <person name="Lage O.M."/>
            <person name="Pohl T."/>
            <person name="Merkel B.J."/>
            <person name="Hornburger P."/>
            <person name="Mueller R.-W."/>
            <person name="Bruemmer F."/>
            <person name="Labrenz M."/>
            <person name="Spormann A.M."/>
            <person name="Op den Camp H."/>
            <person name="Overmann J."/>
            <person name="Amann R."/>
            <person name="Jetten M.S.M."/>
            <person name="Mascher T."/>
            <person name="Medema M.H."/>
            <person name="Devos D.P."/>
            <person name="Kaster A.-K."/>
            <person name="Ovreas L."/>
            <person name="Rohde M."/>
            <person name="Galperin M.Y."/>
            <person name="Jogler C."/>
        </authorList>
    </citation>
    <scope>NUCLEOTIDE SEQUENCE [LARGE SCALE GENOMIC DNA]</scope>
    <source>
        <strain evidence="11 12">Poly30</strain>
    </source>
</reference>
<dbReference type="InterPro" id="IPR023358">
    <property type="entry name" value="Peptidase_M18_dom2"/>
</dbReference>
<dbReference type="GO" id="GO:0006508">
    <property type="term" value="P:proteolysis"/>
    <property type="evidence" value="ECO:0007669"/>
    <property type="project" value="UniProtKB-KW"/>
</dbReference>
<dbReference type="RefSeq" id="WP_145198416.1">
    <property type="nucleotide sequence ID" value="NZ_CP036434.1"/>
</dbReference>
<dbReference type="GO" id="GO:0008270">
    <property type="term" value="F:zinc ion binding"/>
    <property type="evidence" value="ECO:0007669"/>
    <property type="project" value="InterPro"/>
</dbReference>
<dbReference type="PANTHER" id="PTHR28570:SF3">
    <property type="entry name" value="ASPARTYL AMINOPEPTIDASE"/>
    <property type="match status" value="1"/>
</dbReference>
<evidence type="ECO:0000256" key="10">
    <source>
        <dbReference type="RuleBase" id="RU004387"/>
    </source>
</evidence>
<dbReference type="GO" id="GO:0004177">
    <property type="term" value="F:aminopeptidase activity"/>
    <property type="evidence" value="ECO:0007669"/>
    <property type="project" value="UniProtKB-KW"/>
</dbReference>
<name>A0A518ETJ2_9BACT</name>
<gene>
    <name evidence="11" type="primary">apeB</name>
    <name evidence="11" type="ORF">Poly30_29330</name>
</gene>
<keyword evidence="7 9" id="KW-0862">Zinc</keyword>
<evidence type="ECO:0000256" key="1">
    <source>
        <dbReference type="ARBA" id="ARBA00001947"/>
    </source>
</evidence>
<dbReference type="GO" id="GO:0005737">
    <property type="term" value="C:cytoplasm"/>
    <property type="evidence" value="ECO:0007669"/>
    <property type="project" value="UniProtKB-ARBA"/>
</dbReference>
<proteinExistence type="inferred from homology"/>
<evidence type="ECO:0000313" key="12">
    <source>
        <dbReference type="Proteomes" id="UP000320390"/>
    </source>
</evidence>
<dbReference type="EC" id="3.4.11.-" evidence="10"/>
<keyword evidence="4 9" id="KW-0645">Protease</keyword>
<sequence>MPSPDRAAPEKAAHHATALDLARFIDASPSPYHACAEGARRLEAAGFQRVLERDAWGQDVPRRGYVLRGGALVAWSLRDGDALPAETGFRLVGAHTDSPNLRVKPRPDAGTAGFRQVAVEVYGGVLLNSWLDRDLGLSGRAYVEEDGKLVEKLFLVDRPILRVPQLAIHLDRDVTESGLKLDKQQHMAPVMAVGDRSEGAFKEFLAAELGTSADAIKSYDAMVHDLTPSRLLGADESMLAAPRLDNLCSSYCGIEAMLRATKAGSDRPMVVALFDHEEVGSGSRGGADGPLMGDVLERLVLARGGDRETYLRCLSDSLCISADMAHAVHPNYADRHEPGHHVHLNKGPVIKINANQRYATEAGTEAQFQISCERAGVPFQKWVMKTNMACGSTIGPLTAAQHGMPTVDVGCAQLSMHSAREMCGSMDPEWMILALTEALKG</sequence>
<dbReference type="PRINTS" id="PR00932">
    <property type="entry name" value="AMINO1PTASE"/>
</dbReference>
<keyword evidence="6 9" id="KW-0378">Hydrolase</keyword>
<keyword evidence="12" id="KW-1185">Reference proteome</keyword>
<dbReference type="Proteomes" id="UP000320390">
    <property type="component" value="Chromosome"/>
</dbReference>
<accession>A0A518ETJ2</accession>
<dbReference type="PANTHER" id="PTHR28570">
    <property type="entry name" value="ASPARTYL AMINOPEPTIDASE"/>
    <property type="match status" value="1"/>
</dbReference>
<evidence type="ECO:0000256" key="5">
    <source>
        <dbReference type="ARBA" id="ARBA00022723"/>
    </source>
</evidence>
<keyword evidence="8 9" id="KW-0482">Metalloprotease</keyword>
<comment type="cofactor">
    <cofactor evidence="1 10">
        <name>Zn(2+)</name>
        <dbReference type="ChEBI" id="CHEBI:29105"/>
    </cofactor>
</comment>
<evidence type="ECO:0000256" key="2">
    <source>
        <dbReference type="ARBA" id="ARBA00008290"/>
    </source>
</evidence>
<evidence type="ECO:0000256" key="6">
    <source>
        <dbReference type="ARBA" id="ARBA00022801"/>
    </source>
</evidence>
<evidence type="ECO:0000313" key="11">
    <source>
        <dbReference type="EMBL" id="QDV07409.1"/>
    </source>
</evidence>
<comment type="similarity">
    <text evidence="2 9">Belongs to the peptidase M18 family.</text>
</comment>
<dbReference type="EMBL" id="CP036434">
    <property type="protein sequence ID" value="QDV07409.1"/>
    <property type="molecule type" value="Genomic_DNA"/>
</dbReference>